<dbReference type="Gene3D" id="2.160.10.10">
    <property type="entry name" value="Hexapeptide repeat proteins"/>
    <property type="match status" value="1"/>
</dbReference>
<dbReference type="InterPro" id="IPR051159">
    <property type="entry name" value="Hexapeptide_acetyltransf"/>
</dbReference>
<protein>
    <recommendedName>
        <fullName evidence="3">Transferase</fullName>
    </recommendedName>
</protein>
<dbReference type="KEGG" id="bon:A361_24975"/>
<dbReference type="SUPFAM" id="SSF51161">
    <property type="entry name" value="Trimeric LpxA-like enzymes"/>
    <property type="match status" value="1"/>
</dbReference>
<evidence type="ECO:0000313" key="1">
    <source>
        <dbReference type="EMBL" id="AND42264.1"/>
    </source>
</evidence>
<dbReference type="AlphaFoldDB" id="A0A160MGW6"/>
<accession>A0A160MGW6</accession>
<dbReference type="InterPro" id="IPR001451">
    <property type="entry name" value="Hexapep"/>
</dbReference>
<reference evidence="1 2" key="1">
    <citation type="submission" date="2016-04" db="EMBL/GenBank/DDBJ databases">
        <title>Complete genome sequence of Bacillus oceanisediminis strain 2691.</title>
        <authorList>
            <person name="Jeong H."/>
            <person name="Kim H.J."/>
            <person name="Lee D.-W."/>
        </authorList>
    </citation>
    <scope>NUCLEOTIDE SEQUENCE [LARGE SCALE GENOMIC DNA]</scope>
    <source>
        <strain evidence="1 2">2691</strain>
    </source>
</reference>
<organism evidence="1 2">
    <name type="scientific">Cytobacillus oceanisediminis 2691</name>
    <dbReference type="NCBI Taxonomy" id="1196031"/>
    <lineage>
        <taxon>Bacteria</taxon>
        <taxon>Bacillati</taxon>
        <taxon>Bacillota</taxon>
        <taxon>Bacilli</taxon>
        <taxon>Bacillales</taxon>
        <taxon>Bacillaceae</taxon>
        <taxon>Cytobacillus</taxon>
    </lineage>
</organism>
<dbReference type="RefSeq" id="WP_019380770.1">
    <property type="nucleotide sequence ID" value="NZ_CP015506.1"/>
</dbReference>
<dbReference type="eggNOG" id="COG0110">
    <property type="taxonomic scope" value="Bacteria"/>
</dbReference>
<sequence>MLAVKKAALFIGTIKRNSGEVEMKYIRKILLSGTLFFNKWFFIFLNFRNSTRISRSVKMKNINNIELGEKSRIRDRVYLYSYRDGKIILGKNVTIEDYVILEALNKSIEIGDNSTVNQFSIFRSWGDIKIGNGVRIGPHVQIMAMNHIFTNSDKYIYQQGIEGSGIEIGNNVWIGGNVTILDGVKIGDNCVIGAGSIVVKNIEENSLAVGNPAKIIKKLNFYI</sequence>
<dbReference type="Proteomes" id="UP000077856">
    <property type="component" value="Chromosome"/>
</dbReference>
<dbReference type="CDD" id="cd04647">
    <property type="entry name" value="LbH_MAT_like"/>
    <property type="match status" value="1"/>
</dbReference>
<evidence type="ECO:0008006" key="3">
    <source>
        <dbReference type="Google" id="ProtNLM"/>
    </source>
</evidence>
<dbReference type="EMBL" id="CP015506">
    <property type="protein sequence ID" value="AND42264.1"/>
    <property type="molecule type" value="Genomic_DNA"/>
</dbReference>
<dbReference type="InterPro" id="IPR011004">
    <property type="entry name" value="Trimer_LpxA-like_sf"/>
</dbReference>
<dbReference type="PANTHER" id="PTHR23416:SF78">
    <property type="entry name" value="LIPOPOLYSACCHARIDE BIOSYNTHESIS O-ACETYL TRANSFERASE WBBJ-RELATED"/>
    <property type="match status" value="1"/>
</dbReference>
<gene>
    <name evidence="1" type="ORF">A361_24975</name>
</gene>
<dbReference type="Pfam" id="PF00132">
    <property type="entry name" value="Hexapep"/>
    <property type="match status" value="1"/>
</dbReference>
<name>A0A160MGW6_9BACI</name>
<dbReference type="PANTHER" id="PTHR23416">
    <property type="entry name" value="SIALIC ACID SYNTHASE-RELATED"/>
    <property type="match status" value="1"/>
</dbReference>
<dbReference type="STRING" id="1196031.A361_24975"/>
<evidence type="ECO:0000313" key="2">
    <source>
        <dbReference type="Proteomes" id="UP000077856"/>
    </source>
</evidence>
<proteinExistence type="predicted"/>